<keyword evidence="3" id="KW-1185">Reference proteome</keyword>
<dbReference type="Proteomes" id="UP001162131">
    <property type="component" value="Unassembled WGS sequence"/>
</dbReference>
<sequence>MPPRGKPQEFQITVRNQEHLYELISGKKLSIVDLYLAWCGPCELLTSSFRSIAMKIDEWDSRMQFLLADTERVPDFANHQVSCKPRFLFFLGPKLIGEVDGADVPKILQMINRYLPPLEAD</sequence>
<dbReference type="InterPro" id="IPR017937">
    <property type="entry name" value="Thioredoxin_CS"/>
</dbReference>
<evidence type="ECO:0000313" key="2">
    <source>
        <dbReference type="EMBL" id="CAG9333643.1"/>
    </source>
</evidence>
<dbReference type="InterPro" id="IPR036249">
    <property type="entry name" value="Thioredoxin-like_sf"/>
</dbReference>
<dbReference type="Gene3D" id="3.40.30.10">
    <property type="entry name" value="Glutaredoxin"/>
    <property type="match status" value="1"/>
</dbReference>
<dbReference type="InterPro" id="IPR051766">
    <property type="entry name" value="TXND_domain-containing"/>
</dbReference>
<dbReference type="EMBL" id="CAJZBQ010000057">
    <property type="protein sequence ID" value="CAG9333643.1"/>
    <property type="molecule type" value="Genomic_DNA"/>
</dbReference>
<accession>A0AAU9K895</accession>
<organism evidence="2 3">
    <name type="scientific">Blepharisma stoltei</name>
    <dbReference type="NCBI Taxonomy" id="1481888"/>
    <lineage>
        <taxon>Eukaryota</taxon>
        <taxon>Sar</taxon>
        <taxon>Alveolata</taxon>
        <taxon>Ciliophora</taxon>
        <taxon>Postciliodesmatophora</taxon>
        <taxon>Heterotrichea</taxon>
        <taxon>Heterotrichida</taxon>
        <taxon>Blepharismidae</taxon>
        <taxon>Blepharisma</taxon>
    </lineage>
</organism>
<feature type="domain" description="Thioredoxin" evidence="1">
    <location>
        <begin position="14"/>
        <end position="111"/>
    </location>
</feature>
<proteinExistence type="predicted"/>
<comment type="caution">
    <text evidence="2">The sequence shown here is derived from an EMBL/GenBank/DDBJ whole genome shotgun (WGS) entry which is preliminary data.</text>
</comment>
<name>A0AAU9K895_9CILI</name>
<dbReference type="PANTHER" id="PTHR46135">
    <property type="entry name" value="NME/NM23 FAMILY MEMBER 8"/>
    <property type="match status" value="1"/>
</dbReference>
<reference evidence="2" key="1">
    <citation type="submission" date="2021-09" db="EMBL/GenBank/DDBJ databases">
        <authorList>
            <consortium name="AG Swart"/>
            <person name="Singh M."/>
            <person name="Singh A."/>
            <person name="Seah K."/>
            <person name="Emmerich C."/>
        </authorList>
    </citation>
    <scope>NUCLEOTIDE SEQUENCE</scope>
    <source>
        <strain evidence="2">ATCC30299</strain>
    </source>
</reference>
<dbReference type="AlphaFoldDB" id="A0AAU9K895"/>
<dbReference type="PANTHER" id="PTHR46135:SF3">
    <property type="entry name" value="NME_NM23 FAMILY MEMBER 8"/>
    <property type="match status" value="1"/>
</dbReference>
<gene>
    <name evidence="2" type="ORF">BSTOLATCC_MIC59460</name>
</gene>
<dbReference type="SUPFAM" id="SSF52833">
    <property type="entry name" value="Thioredoxin-like"/>
    <property type="match status" value="1"/>
</dbReference>
<dbReference type="InterPro" id="IPR013766">
    <property type="entry name" value="Thioredoxin_domain"/>
</dbReference>
<protein>
    <recommendedName>
        <fullName evidence="1">Thioredoxin domain-containing protein</fullName>
    </recommendedName>
</protein>
<dbReference type="PROSITE" id="PS00194">
    <property type="entry name" value="THIOREDOXIN_1"/>
    <property type="match status" value="1"/>
</dbReference>
<evidence type="ECO:0000259" key="1">
    <source>
        <dbReference type="Pfam" id="PF00085"/>
    </source>
</evidence>
<evidence type="ECO:0000313" key="3">
    <source>
        <dbReference type="Proteomes" id="UP001162131"/>
    </source>
</evidence>
<dbReference type="Pfam" id="PF00085">
    <property type="entry name" value="Thioredoxin"/>
    <property type="match status" value="1"/>
</dbReference>